<keyword evidence="3" id="KW-0547">Nucleotide-binding</keyword>
<dbReference type="GO" id="GO:0016308">
    <property type="term" value="F:1-phosphatidylinositol-4-phosphate 5-kinase activity"/>
    <property type="evidence" value="ECO:0007669"/>
    <property type="project" value="TreeGrafter"/>
</dbReference>
<dbReference type="GO" id="GO:0005524">
    <property type="term" value="F:ATP binding"/>
    <property type="evidence" value="ECO:0007669"/>
    <property type="project" value="UniProtKB-UniRule"/>
</dbReference>
<dbReference type="InterPro" id="IPR002498">
    <property type="entry name" value="PInositol-4-P-4/5-kinase_core"/>
</dbReference>
<evidence type="ECO:0000256" key="4">
    <source>
        <dbReference type="SAM" id="MobiDB-lite"/>
    </source>
</evidence>
<dbReference type="InterPro" id="IPR023610">
    <property type="entry name" value="PInositol-4/5-P-5/4-kinase"/>
</dbReference>
<protein>
    <submittedName>
        <fullName evidence="6">Phosphatidylinositol-4-phosphate 5-kinase type 1 gamma</fullName>
    </submittedName>
</protein>
<dbReference type="InterPro" id="IPR027483">
    <property type="entry name" value="PInositol-4-P-4/5-kinase_C_sf"/>
</dbReference>
<dbReference type="Ensembl" id="ENSCPIT00010011100.1">
    <property type="protein sequence ID" value="ENSCPIP00010009419.1"/>
    <property type="gene ID" value="ENSCPIG00010007276.1"/>
</dbReference>
<dbReference type="PANTHER" id="PTHR23086:SF26">
    <property type="entry name" value="PHOSPHATIDYLINOSITOL 4-PHOSPHATE 5-KINASE TYPE-1 GAMMA"/>
    <property type="match status" value="1"/>
</dbReference>
<dbReference type="GO" id="GO:0046854">
    <property type="term" value="P:phosphatidylinositol phosphate biosynthetic process"/>
    <property type="evidence" value="ECO:0007669"/>
    <property type="project" value="TreeGrafter"/>
</dbReference>
<dbReference type="Gene3D" id="3.30.800.10">
    <property type="entry name" value="Phosphatidylinositol Phosphate Kinase II Beta"/>
    <property type="match status" value="1"/>
</dbReference>
<sequence>MSPWQPGQGKKIGHRSVDASGETTYKKTTSSTLKGAIQLGIGYTVGNLSSKPERDVLMQDFYVVESIFFPSEGSNLTPAHHYADFRFKTYAPVAFRYFRELFGIRPDDYLYSLCNEPLIELSNPGASGSLFYVTSDDEFIIKTVMHKEAEFLQKLLPGYYMNLNQNPRTLLPKFYGLYCVQSGGKNIRVVVMNNILPRVVKMHLKFDLKGSTYKRRASKKEKEKSSPTYKDLDFIQDMPEGLMLDADTFSALVKTLQRDCLVLESFKIMDYSLLLGVHNIDQQERERQSEGAHSTSDEKRPVGQKALYSTAMESIQGGAARGESIDTDDTMGGIPAVNGKGERLLLHVGIIDILQSYRFIKKLEHTWKALVHDGDTVSVHRPSFYAERFFKFMTNTVFRKNSSLKSSPSKKGRSALLAVKTSGPTAAFSASQLPSEKDETQYDLRAARSYPTLDDEGRPDLLPCTPPSFEEATTASIATTLSSTSLSVPERSPSETSEQPRYRRRTHSSGQDGRSHEEVRVEEELQQISVELEPKCDVEIVAPEEDDKEEAASSACAIVMSTATIEVETASQASEPASQASDEDDVPVTDIYFVRYPWLAPQGWSRVVWMRLRRCAALFGRTGAEGLI</sequence>
<dbReference type="Proteomes" id="UP000694543">
    <property type="component" value="Unplaced"/>
</dbReference>
<dbReference type="AlphaFoldDB" id="A0A8C3LJF8"/>
<feature type="region of interest" description="Disordered" evidence="4">
    <location>
        <begin position="1"/>
        <end position="24"/>
    </location>
</feature>
<organism evidence="6 7">
    <name type="scientific">Chrysolophus pictus</name>
    <name type="common">Golden pheasant</name>
    <name type="synonym">Phasianus pictus</name>
    <dbReference type="NCBI Taxonomy" id="9089"/>
    <lineage>
        <taxon>Eukaryota</taxon>
        <taxon>Metazoa</taxon>
        <taxon>Chordata</taxon>
        <taxon>Craniata</taxon>
        <taxon>Vertebrata</taxon>
        <taxon>Euteleostomi</taxon>
        <taxon>Archelosauria</taxon>
        <taxon>Archosauria</taxon>
        <taxon>Dinosauria</taxon>
        <taxon>Saurischia</taxon>
        <taxon>Theropoda</taxon>
        <taxon>Coelurosauria</taxon>
        <taxon>Aves</taxon>
        <taxon>Neognathae</taxon>
        <taxon>Galloanserae</taxon>
        <taxon>Galliformes</taxon>
        <taxon>Phasianidae</taxon>
        <taxon>Phasianinae</taxon>
        <taxon>Chrysolophus</taxon>
    </lineage>
</organism>
<dbReference type="SUPFAM" id="SSF56104">
    <property type="entry name" value="SAICAR synthase-like"/>
    <property type="match status" value="1"/>
</dbReference>
<feature type="domain" description="PIPK" evidence="5">
    <location>
        <begin position="29"/>
        <end position="397"/>
    </location>
</feature>
<keyword evidence="7" id="KW-1185">Reference proteome</keyword>
<evidence type="ECO:0000259" key="5">
    <source>
        <dbReference type="PROSITE" id="PS51455"/>
    </source>
</evidence>
<comment type="subcellular location">
    <subcellularLocation>
        <location evidence="1">Cytoplasm</location>
    </subcellularLocation>
</comment>
<evidence type="ECO:0000313" key="7">
    <source>
        <dbReference type="Proteomes" id="UP000694543"/>
    </source>
</evidence>
<dbReference type="SMART" id="SM00330">
    <property type="entry name" value="PIPKc"/>
    <property type="match status" value="1"/>
</dbReference>
<dbReference type="FunFam" id="3.30.800.10:FF:000001">
    <property type="entry name" value="phosphatidylinositol 4-phosphate 5-kinase type-1 gamma"/>
    <property type="match status" value="1"/>
</dbReference>
<keyword evidence="2" id="KW-0963">Cytoplasm</keyword>
<dbReference type="Gene3D" id="3.30.810.10">
    <property type="entry name" value="2-Layer Sandwich"/>
    <property type="match status" value="1"/>
</dbReference>
<feature type="region of interest" description="Disordered" evidence="4">
    <location>
        <begin position="449"/>
        <end position="468"/>
    </location>
</feature>
<dbReference type="GO" id="GO:0005737">
    <property type="term" value="C:cytoplasm"/>
    <property type="evidence" value="ECO:0007669"/>
    <property type="project" value="UniProtKB-SubCell"/>
</dbReference>
<evidence type="ECO:0000256" key="2">
    <source>
        <dbReference type="ARBA" id="ARBA00022490"/>
    </source>
</evidence>
<dbReference type="CDD" id="cd17308">
    <property type="entry name" value="PIPKc_PIP5K1C"/>
    <property type="match status" value="1"/>
</dbReference>
<evidence type="ECO:0000256" key="1">
    <source>
        <dbReference type="ARBA" id="ARBA00004496"/>
    </source>
</evidence>
<evidence type="ECO:0000256" key="3">
    <source>
        <dbReference type="PROSITE-ProRule" id="PRU00781"/>
    </source>
</evidence>
<dbReference type="PROSITE" id="PS51455">
    <property type="entry name" value="PIPK"/>
    <property type="match status" value="1"/>
</dbReference>
<dbReference type="Pfam" id="PF01504">
    <property type="entry name" value="PIP5K"/>
    <property type="match status" value="1"/>
</dbReference>
<evidence type="ECO:0000313" key="6">
    <source>
        <dbReference type="Ensembl" id="ENSCPIP00010009419.1"/>
    </source>
</evidence>
<keyword evidence="3" id="KW-0418">Kinase</keyword>
<dbReference type="GO" id="GO:0005886">
    <property type="term" value="C:plasma membrane"/>
    <property type="evidence" value="ECO:0007669"/>
    <property type="project" value="TreeGrafter"/>
</dbReference>
<name>A0A8C3LJF8_CHRPC</name>
<accession>A0A8C3LJF8</accession>
<keyword evidence="3" id="KW-0808">Transferase</keyword>
<reference evidence="6" key="2">
    <citation type="submission" date="2025-09" db="UniProtKB">
        <authorList>
            <consortium name="Ensembl"/>
        </authorList>
    </citation>
    <scope>IDENTIFICATION</scope>
</reference>
<dbReference type="InterPro" id="IPR027484">
    <property type="entry name" value="PInositol-4-P-5-kinase_N"/>
</dbReference>
<feature type="region of interest" description="Disordered" evidence="4">
    <location>
        <begin position="479"/>
        <end position="520"/>
    </location>
</feature>
<keyword evidence="3" id="KW-0067">ATP-binding</keyword>
<dbReference type="PANTHER" id="PTHR23086">
    <property type="entry name" value="PHOSPHATIDYLINOSITOL-4-PHOSPHATE 5-KINASE"/>
    <property type="match status" value="1"/>
</dbReference>
<proteinExistence type="predicted"/>
<reference evidence="6" key="1">
    <citation type="submission" date="2025-08" db="UniProtKB">
        <authorList>
            <consortium name="Ensembl"/>
        </authorList>
    </citation>
    <scope>IDENTIFICATION</scope>
</reference>